<feature type="region of interest" description="Disordered" evidence="1">
    <location>
        <begin position="42"/>
        <end position="61"/>
    </location>
</feature>
<keyword evidence="2" id="KW-1133">Transmembrane helix</keyword>
<proteinExistence type="predicted"/>
<organism evidence="3 4">
    <name type="scientific">Pontibacillus yanchengensis</name>
    <dbReference type="NCBI Taxonomy" id="462910"/>
    <lineage>
        <taxon>Bacteria</taxon>
        <taxon>Bacillati</taxon>
        <taxon>Bacillota</taxon>
        <taxon>Bacilli</taxon>
        <taxon>Bacillales</taxon>
        <taxon>Bacillaceae</taxon>
        <taxon>Pontibacillus</taxon>
    </lineage>
</organism>
<evidence type="ECO:0000256" key="2">
    <source>
        <dbReference type="SAM" id="Phobius"/>
    </source>
</evidence>
<evidence type="ECO:0000313" key="4">
    <source>
        <dbReference type="Proteomes" id="UP000468638"/>
    </source>
</evidence>
<gene>
    <name evidence="3" type="ORF">GLW05_18080</name>
</gene>
<evidence type="ECO:0000256" key="1">
    <source>
        <dbReference type="SAM" id="MobiDB-lite"/>
    </source>
</evidence>
<evidence type="ECO:0000313" key="3">
    <source>
        <dbReference type="EMBL" id="MYL35492.1"/>
    </source>
</evidence>
<reference evidence="3 4" key="1">
    <citation type="submission" date="2019-11" db="EMBL/GenBank/DDBJ databases">
        <title>Genome sequences of 17 halophilic strains isolated from different environments.</title>
        <authorList>
            <person name="Furrow R.E."/>
        </authorList>
    </citation>
    <scope>NUCLEOTIDE SEQUENCE [LARGE SCALE GENOMIC DNA]</scope>
    <source>
        <strain evidence="3 4">22514_16_FS</strain>
    </source>
</reference>
<comment type="caution">
    <text evidence="3">The sequence shown here is derived from an EMBL/GenBank/DDBJ whole genome shotgun (WGS) entry which is preliminary data.</text>
</comment>
<accession>A0A6I5A5G5</accession>
<feature type="transmembrane region" description="Helical" evidence="2">
    <location>
        <begin position="6"/>
        <end position="25"/>
    </location>
</feature>
<sequence>MKKYIILFIVYVSILSAGVSTYVLLFSKDYVDEQKGEHLLEKVKASPSHDHTSKNESEHNFEPNEDLVQAFQNEKNIVAFLLVTLKQKDEQLFKETFMPEQYMNDLFKVSDTPHEDNVTKQFMRDISRNGTLEKIEVIKHKSKRFKESGTIKTRFIFEDKQRVNVLLRMKLLGTQHEIDDEIYYITTSVLDIVHQIDSQIK</sequence>
<dbReference type="OrthoDB" id="2863395at2"/>
<keyword evidence="2" id="KW-0472">Membrane</keyword>
<dbReference type="RefSeq" id="WP_160850449.1">
    <property type="nucleotide sequence ID" value="NZ_WMEQ01000017.1"/>
</dbReference>
<dbReference type="Proteomes" id="UP000468638">
    <property type="component" value="Unassembled WGS sequence"/>
</dbReference>
<name>A0A6I5A5G5_9BACI</name>
<dbReference type="AlphaFoldDB" id="A0A6I5A5G5"/>
<dbReference type="EMBL" id="WMEQ01000017">
    <property type="protein sequence ID" value="MYL35492.1"/>
    <property type="molecule type" value="Genomic_DNA"/>
</dbReference>
<protein>
    <submittedName>
        <fullName evidence="3">Uncharacterized protein</fullName>
    </submittedName>
</protein>
<keyword evidence="2" id="KW-0812">Transmembrane</keyword>